<evidence type="ECO:0000256" key="1">
    <source>
        <dbReference type="SAM" id="MobiDB-lite"/>
    </source>
</evidence>
<protein>
    <recommendedName>
        <fullName evidence="4">Heterokaryon incompatibility domain-containing protein</fullName>
    </recommendedName>
</protein>
<proteinExistence type="predicted"/>
<feature type="region of interest" description="Disordered" evidence="1">
    <location>
        <begin position="128"/>
        <end position="149"/>
    </location>
</feature>
<dbReference type="PANTHER" id="PTHR10622:SF10">
    <property type="entry name" value="HET DOMAIN-CONTAINING PROTEIN"/>
    <property type="match status" value="1"/>
</dbReference>
<sequence length="373" mass="42222">MYNTKDSPVVTDPTTDLALSGLSRGERTGSRVFQRLHYTHEIQTRTLLCVVCGNPTSIEEILRWTSVAARMSWCAARETTRDEDRAYSLLGLFGVNMPLLYGEGGDAAWVRLLEEIIQKTNDQSILAFDSRPRREERAPQSFSTAPSPFRSGIFSEHASRYASPIYLPTSLSTSRMKLVAGDLVLDIWLCPLFLKDAKSSSRQRAWDDLYIGLLYCRIGGHGLAWPALMLQPVTKSNREFIRMKASTTGCPQAIRGDGVSIEGIPILWHTGYQVMGMAVFGDNKRPPFMVVWGSKEKEGNWRWCKLSPLSQTDYYSHRFDLAEVLRSFDIARDRLRHKDALAFGDIYLAAEIEEVKILDREIWQLRMDLAASA</sequence>
<keyword evidence="3" id="KW-1185">Reference proteome</keyword>
<accession>A0A4Z0YVI1</accession>
<organism evidence="2 3">
    <name type="scientific">Xylaria hypoxylon</name>
    <dbReference type="NCBI Taxonomy" id="37992"/>
    <lineage>
        <taxon>Eukaryota</taxon>
        <taxon>Fungi</taxon>
        <taxon>Dikarya</taxon>
        <taxon>Ascomycota</taxon>
        <taxon>Pezizomycotina</taxon>
        <taxon>Sordariomycetes</taxon>
        <taxon>Xylariomycetidae</taxon>
        <taxon>Xylariales</taxon>
        <taxon>Xylariaceae</taxon>
        <taxon>Xylaria</taxon>
    </lineage>
</organism>
<evidence type="ECO:0000313" key="3">
    <source>
        <dbReference type="Proteomes" id="UP000297716"/>
    </source>
</evidence>
<dbReference type="EMBL" id="SKBN01000003">
    <property type="protein sequence ID" value="TGJ88429.1"/>
    <property type="molecule type" value="Genomic_DNA"/>
</dbReference>
<reference evidence="2 3" key="1">
    <citation type="submission" date="2019-03" db="EMBL/GenBank/DDBJ databases">
        <title>Draft genome sequence of Xylaria hypoxylon DSM 108379, a ubiquitous saprotrophic-parasitic fungi on hardwood.</title>
        <authorList>
            <person name="Buettner E."/>
            <person name="Leonhardt S."/>
            <person name="Gebauer A.M."/>
            <person name="Liers C."/>
            <person name="Hofrichter M."/>
            <person name="Kellner H."/>
        </authorList>
    </citation>
    <scope>NUCLEOTIDE SEQUENCE [LARGE SCALE GENOMIC DNA]</scope>
    <source>
        <strain evidence="2 3">DSM 108379</strain>
    </source>
</reference>
<dbReference type="PANTHER" id="PTHR10622">
    <property type="entry name" value="HET DOMAIN-CONTAINING PROTEIN"/>
    <property type="match status" value="1"/>
</dbReference>
<dbReference type="Proteomes" id="UP000297716">
    <property type="component" value="Unassembled WGS sequence"/>
</dbReference>
<evidence type="ECO:0000313" key="2">
    <source>
        <dbReference type="EMBL" id="TGJ88429.1"/>
    </source>
</evidence>
<name>A0A4Z0YVI1_9PEZI</name>
<dbReference type="AlphaFoldDB" id="A0A4Z0YVI1"/>
<evidence type="ECO:0008006" key="4">
    <source>
        <dbReference type="Google" id="ProtNLM"/>
    </source>
</evidence>
<dbReference type="OrthoDB" id="4776075at2759"/>
<comment type="caution">
    <text evidence="2">The sequence shown here is derived from an EMBL/GenBank/DDBJ whole genome shotgun (WGS) entry which is preliminary data.</text>
</comment>
<dbReference type="STRING" id="37992.A0A4Z0YVI1"/>
<gene>
    <name evidence="2" type="ORF">E0Z10_g342</name>
</gene>